<dbReference type="RefSeq" id="WP_106059988.1">
    <property type="nucleotide sequence ID" value="NZ_PVXQ01000020.1"/>
</dbReference>
<dbReference type="GO" id="GO:0005886">
    <property type="term" value="C:plasma membrane"/>
    <property type="evidence" value="ECO:0007669"/>
    <property type="project" value="TreeGrafter"/>
</dbReference>
<keyword evidence="6 9" id="KW-1133">Transmembrane helix</keyword>
<dbReference type="PANTHER" id="PTHR42865">
    <property type="entry name" value="PROTON/GLUTAMATE-ASPARTATE SYMPORTER"/>
    <property type="match status" value="1"/>
</dbReference>
<dbReference type="InterPro" id="IPR036458">
    <property type="entry name" value="Na:dicarbo_symporter_sf"/>
</dbReference>
<evidence type="ECO:0000256" key="3">
    <source>
        <dbReference type="ARBA" id="ARBA00022031"/>
    </source>
</evidence>
<dbReference type="SUPFAM" id="SSF118215">
    <property type="entry name" value="Proton glutamate symport protein"/>
    <property type="match status" value="1"/>
</dbReference>
<accession>A0A2T0BDW9</accession>
<feature type="transmembrane region" description="Helical" evidence="9">
    <location>
        <begin position="12"/>
        <end position="34"/>
    </location>
</feature>
<sequence length="468" mass="49966">MDSTFFTDFIMITNFKTILFIIGLLGIFFVINKLDRKKVKFSKRMILSTVLGLVLGLAIQLVAGFPSDTTEVKWIGEVTKWYGLVGYGFMDLLKLLVVPLVFLSILKVIINMKDNQSLGKITFRSVSILLGTTAIASVVAIIIGNLFKLGVGGEVIQSEVELKDISSFVDTIRGLIPSNAIKAMAEANVVGLVIFAAFLGIAIKRLNKKHEELIKPAVDLIEVFYKIMISVAMTIIKFMPYAVIPLLASTIAGKGIAAIISVINFIVALYVSIAIVFVIHLIIIALNGLNPIKYLKNVIEPLILAFTSRSSLGTLPVTIKTLTEKVGVENGISSFAGSLGANIGMNGCAAIYPALMTITIANMSGTPMNFSFYAMLIVVIVVSSLGIAGLPGTAIMSVSVVISGMGMGAYFPLAGAILAIDPILDMGRTMLNVNGAMVAGVTVANSVNELDKDVFNSVNVKDSLAEQE</sequence>
<feature type="transmembrane region" description="Helical" evidence="9">
    <location>
        <begin position="339"/>
        <end position="358"/>
    </location>
</feature>
<proteinExistence type="inferred from homology"/>
<reference evidence="10 11" key="1">
    <citation type="submission" date="2018-03" db="EMBL/GenBank/DDBJ databases">
        <title>Genome sequence of Clostridium vincentii DSM 10228.</title>
        <authorList>
            <person name="Poehlein A."/>
            <person name="Daniel R."/>
        </authorList>
    </citation>
    <scope>NUCLEOTIDE SEQUENCE [LARGE SCALE GENOMIC DNA]</scope>
    <source>
        <strain evidence="10 11">DSM 10228</strain>
    </source>
</reference>
<feature type="transmembrane region" description="Helical" evidence="9">
    <location>
        <begin position="223"/>
        <end position="244"/>
    </location>
</feature>
<feature type="transmembrane region" description="Helical" evidence="9">
    <location>
        <begin position="394"/>
        <end position="420"/>
    </location>
</feature>
<dbReference type="GO" id="GO:0015293">
    <property type="term" value="F:symporter activity"/>
    <property type="evidence" value="ECO:0007669"/>
    <property type="project" value="InterPro"/>
</dbReference>
<gene>
    <name evidence="10" type="primary">tcyP</name>
    <name evidence="10" type="ORF">CLVI_20230</name>
</gene>
<evidence type="ECO:0000313" key="10">
    <source>
        <dbReference type="EMBL" id="PRR82088.1"/>
    </source>
</evidence>
<comment type="subcellular location">
    <subcellularLocation>
        <location evidence="1">Membrane</location>
        <topology evidence="1">Multi-pass membrane protein</topology>
    </subcellularLocation>
</comment>
<evidence type="ECO:0000256" key="2">
    <source>
        <dbReference type="ARBA" id="ARBA00006148"/>
    </source>
</evidence>
<evidence type="ECO:0000256" key="7">
    <source>
        <dbReference type="ARBA" id="ARBA00023136"/>
    </source>
</evidence>
<keyword evidence="4" id="KW-0813">Transport</keyword>
<name>A0A2T0BDW9_9CLOT</name>
<feature type="transmembrane region" description="Helical" evidence="9">
    <location>
        <begin position="121"/>
        <end position="143"/>
    </location>
</feature>
<dbReference type="Proteomes" id="UP000239471">
    <property type="component" value="Unassembled WGS sequence"/>
</dbReference>
<feature type="transmembrane region" description="Helical" evidence="9">
    <location>
        <begin position="256"/>
        <end position="286"/>
    </location>
</feature>
<dbReference type="PANTHER" id="PTHR42865:SF5">
    <property type="entry name" value="L-CYSTINE TRANSPORTER TCYP"/>
    <property type="match status" value="1"/>
</dbReference>
<dbReference type="EMBL" id="PVXQ01000020">
    <property type="protein sequence ID" value="PRR82088.1"/>
    <property type="molecule type" value="Genomic_DNA"/>
</dbReference>
<dbReference type="Gene3D" id="1.10.3860.10">
    <property type="entry name" value="Sodium:dicarboxylate symporter"/>
    <property type="match status" value="1"/>
</dbReference>
<protein>
    <recommendedName>
        <fullName evidence="3">L-cystine uptake protein TcyP</fullName>
    </recommendedName>
    <alternativeName>
        <fullName evidence="8">Transporter of cystine TcyP</fullName>
    </alternativeName>
</protein>
<comment type="similarity">
    <text evidence="2">Belongs to the dicarboxylate/amino acid:cation symporter (DAACS) (TC 2.A.23) family.</text>
</comment>
<comment type="caution">
    <text evidence="10">The sequence shown here is derived from an EMBL/GenBank/DDBJ whole genome shotgun (WGS) entry which is preliminary data.</text>
</comment>
<dbReference type="InterPro" id="IPR001991">
    <property type="entry name" value="Na-dicarboxylate_symporter"/>
</dbReference>
<feature type="transmembrane region" description="Helical" evidence="9">
    <location>
        <begin position="370"/>
        <end position="388"/>
    </location>
</feature>
<keyword evidence="11" id="KW-1185">Reference proteome</keyword>
<dbReference type="OrthoDB" id="7778689at2"/>
<organism evidence="10 11">
    <name type="scientific">Clostridium vincentii</name>
    <dbReference type="NCBI Taxonomy" id="52704"/>
    <lineage>
        <taxon>Bacteria</taxon>
        <taxon>Bacillati</taxon>
        <taxon>Bacillota</taxon>
        <taxon>Clostridia</taxon>
        <taxon>Eubacteriales</taxon>
        <taxon>Clostridiaceae</taxon>
        <taxon>Clostridium</taxon>
    </lineage>
</organism>
<keyword evidence="7 9" id="KW-0472">Membrane</keyword>
<evidence type="ECO:0000256" key="9">
    <source>
        <dbReference type="SAM" id="Phobius"/>
    </source>
</evidence>
<keyword evidence="5 9" id="KW-0812">Transmembrane</keyword>
<evidence type="ECO:0000313" key="11">
    <source>
        <dbReference type="Proteomes" id="UP000239471"/>
    </source>
</evidence>
<evidence type="ECO:0000256" key="8">
    <source>
        <dbReference type="ARBA" id="ARBA00031293"/>
    </source>
</evidence>
<evidence type="ECO:0000256" key="1">
    <source>
        <dbReference type="ARBA" id="ARBA00004141"/>
    </source>
</evidence>
<feature type="transmembrane region" description="Helical" evidence="9">
    <location>
        <begin position="46"/>
        <end position="65"/>
    </location>
</feature>
<evidence type="ECO:0000256" key="6">
    <source>
        <dbReference type="ARBA" id="ARBA00022989"/>
    </source>
</evidence>
<evidence type="ECO:0000256" key="4">
    <source>
        <dbReference type="ARBA" id="ARBA00022448"/>
    </source>
</evidence>
<dbReference type="Pfam" id="PF00375">
    <property type="entry name" value="SDF"/>
    <property type="match status" value="1"/>
</dbReference>
<dbReference type="PRINTS" id="PR00173">
    <property type="entry name" value="EDTRNSPORT"/>
</dbReference>
<dbReference type="AlphaFoldDB" id="A0A2T0BDW9"/>
<evidence type="ECO:0000256" key="5">
    <source>
        <dbReference type="ARBA" id="ARBA00022692"/>
    </source>
</evidence>
<dbReference type="GO" id="GO:0015184">
    <property type="term" value="F:L-cystine transmembrane transporter activity"/>
    <property type="evidence" value="ECO:0007669"/>
    <property type="project" value="TreeGrafter"/>
</dbReference>
<feature type="transmembrane region" description="Helical" evidence="9">
    <location>
        <begin position="183"/>
        <end position="203"/>
    </location>
</feature>
<feature type="transmembrane region" description="Helical" evidence="9">
    <location>
        <begin position="85"/>
        <end position="109"/>
    </location>
</feature>